<evidence type="ECO:0000256" key="2">
    <source>
        <dbReference type="ARBA" id="ARBA00007543"/>
    </source>
</evidence>
<feature type="transmembrane region" description="Helical" evidence="12">
    <location>
        <begin position="6"/>
        <end position="35"/>
    </location>
</feature>
<keyword evidence="4" id="KW-1003">Cell membrane</keyword>
<gene>
    <name evidence="13" type="primary">cydB</name>
    <name evidence="13" type="ORF">CBE74_09685</name>
</gene>
<evidence type="ECO:0000256" key="6">
    <source>
        <dbReference type="ARBA" id="ARBA00022692"/>
    </source>
</evidence>
<dbReference type="EMBL" id="CP021417">
    <property type="protein sequence ID" value="ARU46677.1"/>
    <property type="molecule type" value="Genomic_DNA"/>
</dbReference>
<reference evidence="13 14" key="4">
    <citation type="journal article" date="2020" name="PLoS ONE">
        <title>Taxonomic classification of strain PO100/5 shows a broader geographic distribution and genetic markers of the recently described Corynebacterium silvaticum.</title>
        <authorList>
            <person name="Viana M.V.C."/>
            <person name="Profeta R."/>
            <person name="da Silva A.L."/>
            <person name="Hurtado R."/>
            <person name="Cerqueira J.C."/>
            <person name="Ribeiro B.F.S."/>
            <person name="Almeida M.O."/>
            <person name="Morais-Rodrigues F."/>
            <person name="Soares S.C."/>
            <person name="Oliveira M."/>
            <person name="Tavares L."/>
            <person name="Figueiredo H."/>
            <person name="Wattam A.R."/>
            <person name="Barh D."/>
            <person name="Ghosh P."/>
            <person name="Silva A."/>
            <person name="Azevedo V."/>
        </authorList>
    </citation>
    <scope>NUCLEOTIDE SEQUENCE [LARGE SCALE GENOMIC DNA]</scope>
    <source>
        <strain evidence="13 14">PO100/5</strain>
    </source>
</reference>
<feature type="transmembrane region" description="Helical" evidence="12">
    <location>
        <begin position="220"/>
        <end position="239"/>
    </location>
</feature>
<evidence type="ECO:0000256" key="4">
    <source>
        <dbReference type="ARBA" id="ARBA00022475"/>
    </source>
</evidence>
<feature type="transmembrane region" description="Helical" evidence="12">
    <location>
        <begin position="295"/>
        <end position="318"/>
    </location>
</feature>
<evidence type="ECO:0000313" key="14">
    <source>
        <dbReference type="Proteomes" id="UP000195652"/>
    </source>
</evidence>
<feature type="transmembrane region" description="Helical" evidence="12">
    <location>
        <begin position="161"/>
        <end position="183"/>
    </location>
</feature>
<evidence type="ECO:0000256" key="8">
    <source>
        <dbReference type="ARBA" id="ARBA00022982"/>
    </source>
</evidence>
<keyword evidence="8" id="KW-0249">Electron transport</keyword>
<reference evidence="13 14" key="2">
    <citation type="journal article" date="2020" name="Antonie Van Leeuwenhoek">
        <title>Phylogenomic characterisation of a novel corynebacterial species pathogenic to animals.</title>
        <authorList>
            <person name="Moller J."/>
            <person name="Musella L."/>
            <person name="Melnikov V."/>
            <person name="Geissdorfer W."/>
            <person name="Burkovski A."/>
            <person name="Sangal V."/>
        </authorList>
    </citation>
    <scope>NUCLEOTIDE SEQUENCE [LARGE SCALE GENOMIC DNA]</scope>
    <source>
        <strain evidence="13 14">PO100/5</strain>
    </source>
</reference>
<dbReference type="GO" id="GO:0005886">
    <property type="term" value="C:plasma membrane"/>
    <property type="evidence" value="ECO:0007669"/>
    <property type="project" value="UniProtKB-SubCell"/>
</dbReference>
<evidence type="ECO:0000313" key="13">
    <source>
        <dbReference type="EMBL" id="ARU46677.1"/>
    </source>
</evidence>
<organism evidence="13 14">
    <name type="scientific">Corynebacterium silvaticum</name>
    <dbReference type="NCBI Taxonomy" id="2320431"/>
    <lineage>
        <taxon>Bacteria</taxon>
        <taxon>Bacillati</taxon>
        <taxon>Actinomycetota</taxon>
        <taxon>Actinomycetes</taxon>
        <taxon>Mycobacteriales</taxon>
        <taxon>Corynebacteriaceae</taxon>
        <taxon>Corynebacterium</taxon>
    </lineage>
</organism>
<evidence type="ECO:0000256" key="10">
    <source>
        <dbReference type="ARBA" id="ARBA00023004"/>
    </source>
</evidence>
<evidence type="ECO:0000256" key="9">
    <source>
        <dbReference type="ARBA" id="ARBA00022989"/>
    </source>
</evidence>
<dbReference type="KEGG" id="csil:CBE74_09685"/>
<dbReference type="GO" id="GO:0019646">
    <property type="term" value="P:aerobic electron transport chain"/>
    <property type="evidence" value="ECO:0007669"/>
    <property type="project" value="TreeGrafter"/>
</dbReference>
<keyword evidence="5" id="KW-0349">Heme</keyword>
<keyword evidence="11 12" id="KW-0472">Membrane</keyword>
<evidence type="ECO:0000256" key="11">
    <source>
        <dbReference type="ARBA" id="ARBA00023136"/>
    </source>
</evidence>
<keyword evidence="14" id="KW-1185">Reference proteome</keyword>
<evidence type="ECO:0000256" key="5">
    <source>
        <dbReference type="ARBA" id="ARBA00022617"/>
    </source>
</evidence>
<dbReference type="GO" id="GO:0016682">
    <property type="term" value="F:oxidoreductase activity, acting on diphenols and related substances as donors, oxygen as acceptor"/>
    <property type="evidence" value="ECO:0007669"/>
    <property type="project" value="TreeGrafter"/>
</dbReference>
<evidence type="ECO:0000256" key="3">
    <source>
        <dbReference type="ARBA" id="ARBA00022448"/>
    </source>
</evidence>
<evidence type="ECO:0000256" key="12">
    <source>
        <dbReference type="SAM" id="Phobius"/>
    </source>
</evidence>
<feature type="transmembrane region" description="Helical" evidence="12">
    <location>
        <begin position="119"/>
        <end position="141"/>
    </location>
</feature>
<dbReference type="PANTHER" id="PTHR43141">
    <property type="entry name" value="CYTOCHROME BD2 SUBUNIT II"/>
    <property type="match status" value="1"/>
</dbReference>
<comment type="similarity">
    <text evidence="2">Belongs to the cytochrome ubiquinol oxidase subunit 2 family.</text>
</comment>
<reference evidence="13 14" key="1">
    <citation type="journal article" date="2014" name="BMC Vet. Res.">
        <title>First report of Corynebacterium pseudotuberculosis from caseous lymphadenitis lesions in Black Alentejano pig (Sus scrofa domesticus).</title>
        <authorList>
            <person name="Oliveira M."/>
            <person name="Barroco C."/>
            <person name="Mottola C."/>
            <person name="Santos R."/>
            <person name="Lemsaddek A."/>
            <person name="Tavares L."/>
            <person name="Semedo-Lemsaddek T."/>
        </authorList>
    </citation>
    <scope>NUCLEOTIDE SEQUENCE [LARGE SCALE GENOMIC DNA]</scope>
    <source>
        <strain evidence="13 14">PO100/5</strain>
    </source>
</reference>
<protein>
    <submittedName>
        <fullName evidence="13">Cytochrome d ubiquinol oxidase subunit II</fullName>
    </submittedName>
</protein>
<evidence type="ECO:0000256" key="1">
    <source>
        <dbReference type="ARBA" id="ARBA00004651"/>
    </source>
</evidence>
<name>A0A7Y4UPR8_9CORY</name>
<keyword evidence="3" id="KW-0813">Transport</keyword>
<dbReference type="InterPro" id="IPR003317">
    <property type="entry name" value="Cyt-d_oxidase_su2"/>
</dbReference>
<dbReference type="OrthoDB" id="9776710at2"/>
<accession>A0A7Y4UPR8</accession>
<dbReference type="RefSeq" id="WP_087454469.1">
    <property type="nucleotide sequence ID" value="NZ_CP021417.2"/>
</dbReference>
<dbReference type="PANTHER" id="PTHR43141:SF5">
    <property type="entry name" value="CYTOCHROME BD-I UBIQUINOL OXIDASE SUBUNIT 2"/>
    <property type="match status" value="1"/>
</dbReference>
<feature type="transmembrane region" description="Helical" evidence="12">
    <location>
        <begin position="195"/>
        <end position="214"/>
    </location>
</feature>
<reference evidence="13 14" key="3">
    <citation type="journal article" date="2020" name="Int. J. Syst. Evol. Microbiol.">
        <title>Corynebacterium silvaticum sp. nov., a unique group of NTTB corynebacteria in wild boar and roe deer.</title>
        <authorList>
            <person name="Dangel A."/>
            <person name="Berger A."/>
            <person name="Rau J."/>
            <person name="Eisenberg T."/>
            <person name="Kampfer P."/>
            <person name="Margos G."/>
            <person name="Contzen M."/>
            <person name="Busse H.J."/>
            <person name="Konrad R."/>
            <person name="Peters M."/>
            <person name="Sting R."/>
            <person name="Sing A."/>
        </authorList>
    </citation>
    <scope>NUCLEOTIDE SEQUENCE [LARGE SCALE GENOMIC DNA]</scope>
    <source>
        <strain evidence="13 14">PO100/5</strain>
    </source>
</reference>
<dbReference type="GO" id="GO:0046872">
    <property type="term" value="F:metal ion binding"/>
    <property type="evidence" value="ECO:0007669"/>
    <property type="project" value="UniProtKB-KW"/>
</dbReference>
<dbReference type="NCBIfam" id="TIGR00203">
    <property type="entry name" value="cydB"/>
    <property type="match status" value="1"/>
</dbReference>
<keyword evidence="7" id="KW-0479">Metal-binding</keyword>
<dbReference type="GO" id="GO:0070069">
    <property type="term" value="C:cytochrome complex"/>
    <property type="evidence" value="ECO:0007669"/>
    <property type="project" value="TreeGrafter"/>
</dbReference>
<dbReference type="AlphaFoldDB" id="A0A7Y4UPR8"/>
<feature type="transmembrane region" description="Helical" evidence="12">
    <location>
        <begin position="80"/>
        <end position="98"/>
    </location>
</feature>
<dbReference type="PIRSF" id="PIRSF000267">
    <property type="entry name" value="Cyt_oxidse_sub2"/>
    <property type="match status" value="1"/>
</dbReference>
<feature type="transmembrane region" description="Helical" evidence="12">
    <location>
        <begin position="246"/>
        <end position="267"/>
    </location>
</feature>
<sequence length="327" mass="35622">MDLHIIWFILVGFLFTGYFILEGFDFGVGMLLPFLKHCERDAAVKAIGPVWDGNEVWLITAGGALFAAFPEWYATMFSGFYLPLFLILISLILRGVALEWRSKADTAAWRHWCDRGIGIGSWVPALLWGVAFANIVRGVAVDANRQIDSGLHGLLALLNPFALLGGVAFVAVFLLHGATFLALKTDIQPVHRAARIMIGPTIAVGAAFALWTQLSFGKTWTWAVVAVIVAACAAVVASLSFRRAGWAFSATAVLICAVSVLLFGSLFPSLLPTTLTDGVGLDIYNAASSAYTLKVMTWAAVLITPLVLLYQGWTYWVFRARVIVHRD</sequence>
<dbReference type="Pfam" id="PF02322">
    <property type="entry name" value="Cyt_bd_oxida_II"/>
    <property type="match status" value="1"/>
</dbReference>
<dbReference type="GeneID" id="75008503"/>
<keyword evidence="10" id="KW-0408">Iron</keyword>
<evidence type="ECO:0000256" key="7">
    <source>
        <dbReference type="ARBA" id="ARBA00022723"/>
    </source>
</evidence>
<dbReference type="GO" id="GO:0009055">
    <property type="term" value="F:electron transfer activity"/>
    <property type="evidence" value="ECO:0007669"/>
    <property type="project" value="TreeGrafter"/>
</dbReference>
<keyword evidence="6 12" id="KW-0812">Transmembrane</keyword>
<comment type="subcellular location">
    <subcellularLocation>
        <location evidence="1">Cell membrane</location>
        <topology evidence="1">Multi-pass membrane protein</topology>
    </subcellularLocation>
</comment>
<keyword evidence="9 12" id="KW-1133">Transmembrane helix</keyword>
<proteinExistence type="inferred from homology"/>
<dbReference type="Proteomes" id="UP000195652">
    <property type="component" value="Chromosome"/>
</dbReference>